<feature type="non-terminal residue" evidence="8">
    <location>
        <position position="175"/>
    </location>
</feature>
<dbReference type="GO" id="GO:0042420">
    <property type="term" value="P:dopamine catabolic process"/>
    <property type="evidence" value="ECO:0007669"/>
    <property type="project" value="TreeGrafter"/>
</dbReference>
<dbReference type="AlphaFoldDB" id="A0AAD9UWP3"/>
<dbReference type="GO" id="GO:0006589">
    <property type="term" value="P:octopamine biosynthetic process"/>
    <property type="evidence" value="ECO:0007669"/>
    <property type="project" value="TreeGrafter"/>
</dbReference>
<evidence type="ECO:0000256" key="4">
    <source>
        <dbReference type="ARBA" id="ARBA00023002"/>
    </source>
</evidence>
<keyword evidence="6 8" id="KW-0503">Monooxygenase</keyword>
<comment type="cofactor">
    <cofactor evidence="1">
        <name>Cu(2+)</name>
        <dbReference type="ChEBI" id="CHEBI:29036"/>
    </cofactor>
</comment>
<dbReference type="Pfam" id="PF03351">
    <property type="entry name" value="DOMON"/>
    <property type="match status" value="1"/>
</dbReference>
<dbReference type="CDD" id="cd09631">
    <property type="entry name" value="DOMON_DOH"/>
    <property type="match status" value="1"/>
</dbReference>
<dbReference type="InterPro" id="IPR045266">
    <property type="entry name" value="DOH_DOMON"/>
</dbReference>
<keyword evidence="9" id="KW-1185">Reference proteome</keyword>
<evidence type="ECO:0000313" key="9">
    <source>
        <dbReference type="Proteomes" id="UP001249851"/>
    </source>
</evidence>
<evidence type="ECO:0000256" key="6">
    <source>
        <dbReference type="ARBA" id="ARBA00023033"/>
    </source>
</evidence>
<dbReference type="PANTHER" id="PTHR10157">
    <property type="entry name" value="DOPAMINE BETA HYDROXYLASE RELATED"/>
    <property type="match status" value="1"/>
</dbReference>
<organism evidence="8 9">
    <name type="scientific">Acropora cervicornis</name>
    <name type="common">Staghorn coral</name>
    <dbReference type="NCBI Taxonomy" id="6130"/>
    <lineage>
        <taxon>Eukaryota</taxon>
        <taxon>Metazoa</taxon>
        <taxon>Cnidaria</taxon>
        <taxon>Anthozoa</taxon>
        <taxon>Hexacorallia</taxon>
        <taxon>Scleractinia</taxon>
        <taxon>Astrocoeniina</taxon>
        <taxon>Acroporidae</taxon>
        <taxon>Acropora</taxon>
    </lineage>
</organism>
<reference evidence="8" key="1">
    <citation type="journal article" date="2023" name="G3 (Bethesda)">
        <title>Whole genome assembly and annotation of the endangered Caribbean coral Acropora cervicornis.</title>
        <authorList>
            <person name="Selwyn J.D."/>
            <person name="Vollmer S.V."/>
        </authorList>
    </citation>
    <scope>NUCLEOTIDE SEQUENCE</scope>
    <source>
        <strain evidence="8">K2</strain>
    </source>
</reference>
<evidence type="ECO:0000259" key="7">
    <source>
        <dbReference type="PROSITE" id="PS50836"/>
    </source>
</evidence>
<keyword evidence="5" id="KW-0186">Copper</keyword>
<dbReference type="GO" id="GO:0005615">
    <property type="term" value="C:extracellular space"/>
    <property type="evidence" value="ECO:0007669"/>
    <property type="project" value="TreeGrafter"/>
</dbReference>
<proteinExistence type="predicted"/>
<dbReference type="GO" id="GO:0004500">
    <property type="term" value="F:dopamine beta-monooxygenase activity"/>
    <property type="evidence" value="ECO:0007669"/>
    <property type="project" value="InterPro"/>
</dbReference>
<name>A0AAD9UWP3_ACRCE</name>
<accession>A0AAD9UWP3</accession>
<gene>
    <name evidence="8" type="ORF">P5673_026130</name>
</gene>
<evidence type="ECO:0000256" key="5">
    <source>
        <dbReference type="ARBA" id="ARBA00023008"/>
    </source>
</evidence>
<evidence type="ECO:0000313" key="8">
    <source>
        <dbReference type="EMBL" id="KAK2552721.1"/>
    </source>
</evidence>
<dbReference type="PANTHER" id="PTHR10157:SF29">
    <property type="entry name" value="DOPAMINE BETA-HYDROXYLASE"/>
    <property type="match status" value="1"/>
</dbReference>
<evidence type="ECO:0000256" key="2">
    <source>
        <dbReference type="ARBA" id="ARBA00004167"/>
    </source>
</evidence>
<dbReference type="Proteomes" id="UP001249851">
    <property type="component" value="Unassembled WGS sequence"/>
</dbReference>
<dbReference type="InterPro" id="IPR005018">
    <property type="entry name" value="DOMON_domain"/>
</dbReference>
<comment type="subcellular location">
    <subcellularLocation>
        <location evidence="2">Membrane</location>
        <topology evidence="2">Single-pass membrane protein</topology>
    </subcellularLocation>
</comment>
<evidence type="ECO:0000256" key="1">
    <source>
        <dbReference type="ARBA" id="ARBA00001973"/>
    </source>
</evidence>
<protein>
    <submittedName>
        <fullName evidence="8">DBH-like monooxygenase protein 2-like protein</fullName>
    </submittedName>
</protein>
<comment type="caution">
    <text evidence="8">The sequence shown here is derived from an EMBL/GenBank/DDBJ whole genome shotgun (WGS) entry which is preliminary data.</text>
</comment>
<evidence type="ECO:0000256" key="3">
    <source>
        <dbReference type="ARBA" id="ARBA00022723"/>
    </source>
</evidence>
<dbReference type="GO" id="GO:0005507">
    <property type="term" value="F:copper ion binding"/>
    <property type="evidence" value="ECO:0007669"/>
    <property type="project" value="TreeGrafter"/>
</dbReference>
<keyword evidence="3" id="KW-0479">Metal-binding</keyword>
<dbReference type="GO" id="GO:0042421">
    <property type="term" value="P:norepinephrine biosynthetic process"/>
    <property type="evidence" value="ECO:0007669"/>
    <property type="project" value="TreeGrafter"/>
</dbReference>
<dbReference type="GO" id="GO:0030667">
    <property type="term" value="C:secretory granule membrane"/>
    <property type="evidence" value="ECO:0007669"/>
    <property type="project" value="TreeGrafter"/>
</dbReference>
<dbReference type="InterPro" id="IPR000945">
    <property type="entry name" value="DBH-like"/>
</dbReference>
<keyword evidence="4" id="KW-0560">Oxidoreductase</keyword>
<feature type="domain" description="DOMON" evidence="7">
    <location>
        <begin position="19"/>
        <end position="136"/>
    </location>
</feature>
<reference evidence="8" key="2">
    <citation type="journal article" date="2023" name="Science">
        <title>Genomic signatures of disease resistance in endangered staghorn corals.</title>
        <authorList>
            <person name="Vollmer S.V."/>
            <person name="Selwyn J.D."/>
            <person name="Despard B.A."/>
            <person name="Roesel C.L."/>
        </authorList>
    </citation>
    <scope>NUCLEOTIDE SEQUENCE</scope>
    <source>
        <strain evidence="8">K2</strain>
    </source>
</reference>
<dbReference type="EMBL" id="JARQWQ010000084">
    <property type="protein sequence ID" value="KAK2552721.1"/>
    <property type="molecule type" value="Genomic_DNA"/>
</dbReference>
<sequence>MVTLCCAVEYPYNLSLQQDKYTAYWNYDNETDKFFFKVEVKNVSGWIAFGVSRLLFPTEADRQWNFNMMEYYDIVDCLTDGYKRPKCDESQDWHVTSLTENDGMTTMEFYRLRNTSDAEGDNVIGPGERRIVWAYNDTSDFIDDNWPKDSENGFVEIELLKEPKPPAIIESEHFV</sequence>
<dbReference type="PROSITE" id="PS50836">
    <property type="entry name" value="DOMON"/>
    <property type="match status" value="1"/>
</dbReference>